<feature type="transmembrane region" description="Helical" evidence="1">
    <location>
        <begin position="243"/>
        <end position="269"/>
    </location>
</feature>
<dbReference type="AlphaFoldDB" id="A0A1M7GUC4"/>
<reference evidence="3" key="1">
    <citation type="submission" date="2016-11" db="EMBL/GenBank/DDBJ databases">
        <authorList>
            <person name="Varghese N."/>
            <person name="Submissions S."/>
        </authorList>
    </citation>
    <scope>NUCLEOTIDE SEQUENCE [LARGE SCALE GENOMIC DNA]</scope>
    <source>
        <strain evidence="3">DSM 1811</strain>
    </source>
</reference>
<feature type="transmembrane region" description="Helical" evidence="1">
    <location>
        <begin position="370"/>
        <end position="387"/>
    </location>
</feature>
<gene>
    <name evidence="2" type="ORF">SAMN05444366_2678</name>
</gene>
<feature type="transmembrane region" description="Helical" evidence="1">
    <location>
        <begin position="290"/>
        <end position="307"/>
    </location>
</feature>
<accession>A0A1M7GUC4</accession>
<feature type="transmembrane region" description="Helical" evidence="1">
    <location>
        <begin position="25"/>
        <end position="49"/>
    </location>
</feature>
<keyword evidence="1" id="KW-0812">Transmembrane</keyword>
<dbReference type="Proteomes" id="UP000184121">
    <property type="component" value="Unassembled WGS sequence"/>
</dbReference>
<keyword evidence="3" id="KW-1185">Reference proteome</keyword>
<evidence type="ECO:0000313" key="2">
    <source>
        <dbReference type="EMBL" id="SHM19457.1"/>
    </source>
</evidence>
<sequence length="409" mass="47055">MLYFINNPTRSNLSQRNLVIKSLPVMIYFLLFFIVNPFFAIILLFVYLLFSKENNIILSAFACFLTALFNGLVNSTKVPENDLVWYLSGYLDAGKMPFLQYIFSFGLTGTGKELGFSTFNYFLYLIAGDNTKLYIILYSFFAYSFLNLAVLKFGKSLNIPKAYVVTAVFVMAFTPFVFTMSAQLLRQFLAASLLMYILVNKLFYGKNSILLILCMIFCHSSAIFFVPYLFMPFLKKTFSVKTLLLLCGIFGIQIIASIGASLFSGIPLLKYAFDRASKNTVFELEPLTPAKIITVVVITILPFYFIYYLKPLFKNNKGLVHFFNILAILSLFILANLSQAELSSRFNFYLWPFFPFIFLIYAWYFKFGPIQLQSIIIFLLATYIYYLDAGTWTYRLGNGIFSNTFLNYL</sequence>
<dbReference type="STRING" id="29534.SAMN05444366_2678"/>
<evidence type="ECO:0000313" key="3">
    <source>
        <dbReference type="Proteomes" id="UP000184121"/>
    </source>
</evidence>
<feature type="transmembrane region" description="Helical" evidence="1">
    <location>
        <begin position="346"/>
        <end position="364"/>
    </location>
</feature>
<feature type="transmembrane region" description="Helical" evidence="1">
    <location>
        <begin position="162"/>
        <end position="178"/>
    </location>
</feature>
<dbReference type="Pfam" id="PF14897">
    <property type="entry name" value="EpsG"/>
    <property type="match status" value="1"/>
</dbReference>
<dbReference type="InterPro" id="IPR049458">
    <property type="entry name" value="EpsG-like"/>
</dbReference>
<feature type="transmembrane region" description="Helical" evidence="1">
    <location>
        <begin position="56"/>
        <end position="73"/>
    </location>
</feature>
<organism evidence="2 3">
    <name type="scientific">Flavobacterium saccharophilum</name>
    <dbReference type="NCBI Taxonomy" id="29534"/>
    <lineage>
        <taxon>Bacteria</taxon>
        <taxon>Pseudomonadati</taxon>
        <taxon>Bacteroidota</taxon>
        <taxon>Flavobacteriia</taxon>
        <taxon>Flavobacteriales</taxon>
        <taxon>Flavobacteriaceae</taxon>
        <taxon>Flavobacterium</taxon>
    </lineage>
</organism>
<proteinExistence type="predicted"/>
<keyword evidence="1" id="KW-0472">Membrane</keyword>
<dbReference type="EMBL" id="FRBY01000003">
    <property type="protein sequence ID" value="SHM19457.1"/>
    <property type="molecule type" value="Genomic_DNA"/>
</dbReference>
<feature type="transmembrane region" description="Helical" evidence="1">
    <location>
        <begin position="210"/>
        <end position="231"/>
    </location>
</feature>
<feature type="transmembrane region" description="Helical" evidence="1">
    <location>
        <begin position="133"/>
        <end position="150"/>
    </location>
</feature>
<name>A0A1M7GUC4_9FLAO</name>
<protein>
    <submittedName>
        <fullName evidence="2">EpsG family protein</fullName>
    </submittedName>
</protein>
<keyword evidence="1" id="KW-1133">Transmembrane helix</keyword>
<evidence type="ECO:0000256" key="1">
    <source>
        <dbReference type="SAM" id="Phobius"/>
    </source>
</evidence>
<feature type="transmembrane region" description="Helical" evidence="1">
    <location>
        <begin position="319"/>
        <end position="337"/>
    </location>
</feature>